<evidence type="ECO:0000313" key="4">
    <source>
        <dbReference type="Proteomes" id="UP000185434"/>
    </source>
</evidence>
<feature type="signal peptide" evidence="2">
    <location>
        <begin position="1"/>
        <end position="25"/>
    </location>
</feature>
<dbReference type="EMBL" id="CP009247">
    <property type="protein sequence ID" value="APT88295.1"/>
    <property type="molecule type" value="Genomic_DNA"/>
</dbReference>
<feature type="compositionally biased region" description="Acidic residues" evidence="1">
    <location>
        <begin position="150"/>
        <end position="161"/>
    </location>
</feature>
<proteinExistence type="predicted"/>
<keyword evidence="4" id="KW-1185">Reference proteome</keyword>
<evidence type="ECO:0000256" key="2">
    <source>
        <dbReference type="SAM" id="SignalP"/>
    </source>
</evidence>
<gene>
    <name evidence="3" type="ORF">CFRA_02285</name>
</gene>
<dbReference type="Proteomes" id="UP000185434">
    <property type="component" value="Chromosome"/>
</dbReference>
<protein>
    <submittedName>
        <fullName evidence="3">Uncharacterized protein</fullName>
    </submittedName>
</protein>
<feature type="compositionally biased region" description="Low complexity" evidence="1">
    <location>
        <begin position="166"/>
        <end position="175"/>
    </location>
</feature>
<dbReference type="OrthoDB" id="4426766at2"/>
<reference evidence="3 4" key="1">
    <citation type="submission" date="2014-08" db="EMBL/GenBank/DDBJ databases">
        <title>Complete genome sequence of Corynebacterium frankenforstense ST18(T) (=DSM 45800(T)), isolated from raw cow milk.</title>
        <authorList>
            <person name="Ruckert C."/>
            <person name="Albersmeier A."/>
            <person name="Winkler A."/>
            <person name="Lipski A."/>
            <person name="Kalinowski J."/>
        </authorList>
    </citation>
    <scope>NUCLEOTIDE SEQUENCE [LARGE SCALE GENOMIC DNA]</scope>
    <source>
        <strain evidence="3 4">ST18</strain>
    </source>
</reference>
<accession>A0A1L7CR09</accession>
<evidence type="ECO:0000256" key="1">
    <source>
        <dbReference type="SAM" id="MobiDB-lite"/>
    </source>
</evidence>
<feature type="compositionally biased region" description="Acidic residues" evidence="1">
    <location>
        <begin position="100"/>
        <end position="112"/>
    </location>
</feature>
<dbReference type="AlphaFoldDB" id="A0A1L7CR09"/>
<feature type="compositionally biased region" description="Low complexity" evidence="1">
    <location>
        <begin position="128"/>
        <end position="148"/>
    </location>
</feature>
<organism evidence="3 4">
    <name type="scientific">Corynebacterium frankenforstense DSM 45800</name>
    <dbReference type="NCBI Taxonomy" id="1437875"/>
    <lineage>
        <taxon>Bacteria</taxon>
        <taxon>Bacillati</taxon>
        <taxon>Actinomycetota</taxon>
        <taxon>Actinomycetes</taxon>
        <taxon>Mycobacteriales</taxon>
        <taxon>Corynebacteriaceae</taxon>
        <taxon>Corynebacterium</taxon>
    </lineage>
</organism>
<dbReference type="KEGG" id="cfk:CFRA_02285"/>
<feature type="chain" id="PRO_5011978698" evidence="2">
    <location>
        <begin position="26"/>
        <end position="208"/>
    </location>
</feature>
<dbReference type="RefSeq" id="WP_075663268.1">
    <property type="nucleotide sequence ID" value="NZ_CP009247.1"/>
</dbReference>
<feature type="region of interest" description="Disordered" evidence="1">
    <location>
        <begin position="88"/>
        <end position="179"/>
    </location>
</feature>
<keyword evidence="2" id="KW-0732">Signal</keyword>
<evidence type="ECO:0000313" key="3">
    <source>
        <dbReference type="EMBL" id="APT88295.1"/>
    </source>
</evidence>
<sequence length="208" mass="21961">MKNSLRAGVVACTLVAGLSTPVANADIIDDALSALPDGPITCEQASKYWTNTADYNQKVTMARIAARFDPRGPQILEALERVDEAANRCGLKDGSGPPKDDEDDQGGEDGQDDQNGNDGQDGQDGQDDQNGNDGQDGQDSQDGQNGNDGQDGEDGQDDQDAPVEQGSSLSSSGDSPVKVYIPGLDQWITLPDLFSMVRDFFGRFGSSS</sequence>
<name>A0A1L7CR09_9CORY</name>